<evidence type="ECO:0000313" key="4">
    <source>
        <dbReference type="Proteomes" id="UP000092213"/>
    </source>
</evidence>
<protein>
    <submittedName>
        <fullName evidence="2">Uncharacterized protein</fullName>
    </submittedName>
</protein>
<dbReference type="KEGG" id="bbro:BAU06_12610"/>
<dbReference type="AlphaFoldDB" id="A0A193FWU7"/>
<proteinExistence type="predicted"/>
<dbReference type="Proteomes" id="UP000092213">
    <property type="component" value="Chromosome"/>
</dbReference>
<keyword evidence="3" id="KW-1185">Reference proteome</keyword>
<dbReference type="Proteomes" id="UP000091897">
    <property type="component" value="Chromosome"/>
</dbReference>
<dbReference type="EMBL" id="CP016171">
    <property type="protein sequence ID" value="ANN72100.1"/>
    <property type="molecule type" value="Genomic_DNA"/>
</dbReference>
<sequence>MPAAHAAGSSSEGKVTWENPAPFPYQIQVDSFGGCVTDPGLRSFTVDPGATGDKAKSYAIKISPGCSARSLNIVWKYATKISDGIFSSFEQALVLTYKEKDVSVSGAKGRLEYVASDELGHKIRLLPKAYCGSKQESCNWVPWSGQEVNDWYSFDTTNVKIVPGNPVVYVLRKNKWVPR</sequence>
<organism evidence="2 4">
    <name type="scientific">Bordetella bronchialis</name>
    <dbReference type="NCBI Taxonomy" id="463025"/>
    <lineage>
        <taxon>Bacteria</taxon>
        <taxon>Pseudomonadati</taxon>
        <taxon>Pseudomonadota</taxon>
        <taxon>Betaproteobacteria</taxon>
        <taxon>Burkholderiales</taxon>
        <taxon>Alcaligenaceae</taxon>
        <taxon>Bordetella</taxon>
    </lineage>
</organism>
<evidence type="ECO:0000313" key="2">
    <source>
        <dbReference type="EMBL" id="ANN72100.1"/>
    </source>
</evidence>
<dbReference type="EMBL" id="CP016170">
    <property type="protein sequence ID" value="ANN67024.1"/>
    <property type="molecule type" value="Genomic_DNA"/>
</dbReference>
<accession>A0A193FWU7</accession>
<evidence type="ECO:0000313" key="1">
    <source>
        <dbReference type="EMBL" id="ANN67024.1"/>
    </source>
</evidence>
<name>A0A193FWU7_9BORD</name>
<gene>
    <name evidence="1" type="ORF">BAU06_12610</name>
    <name evidence="2" type="ORF">BAU08_12805</name>
</gene>
<reference evidence="3 4" key="1">
    <citation type="submission" date="2016-06" db="EMBL/GenBank/DDBJ databases">
        <title>Complete genome sequences of Bordetella bronchialis and Bordetella flabilis.</title>
        <authorList>
            <person name="LiPuma J.J."/>
            <person name="Spilker T."/>
        </authorList>
    </citation>
    <scope>NUCLEOTIDE SEQUENCE [LARGE SCALE GENOMIC DNA]</scope>
    <source>
        <strain evidence="2 4">AU17976</strain>
        <strain evidence="1 3">AU3182</strain>
    </source>
</reference>
<evidence type="ECO:0000313" key="3">
    <source>
        <dbReference type="Proteomes" id="UP000091897"/>
    </source>
</evidence>